<dbReference type="Proteomes" id="UP000655037">
    <property type="component" value="Unassembled WGS sequence"/>
</dbReference>
<gene>
    <name evidence="11" type="ORF">IEI95_017130</name>
</gene>
<keyword evidence="3" id="KW-1003">Cell membrane</keyword>
<evidence type="ECO:0000256" key="1">
    <source>
        <dbReference type="ARBA" id="ARBA00004117"/>
    </source>
</evidence>
<feature type="region of interest" description="Disordered" evidence="9">
    <location>
        <begin position="387"/>
        <end position="428"/>
    </location>
</feature>
<evidence type="ECO:0000256" key="10">
    <source>
        <dbReference type="SAM" id="Phobius"/>
    </source>
</evidence>
<feature type="region of interest" description="Disordered" evidence="9">
    <location>
        <begin position="139"/>
        <end position="372"/>
    </location>
</feature>
<comment type="subcellular location">
    <subcellularLocation>
        <location evidence="1">Bacterial flagellum basal body</location>
    </subcellularLocation>
    <subcellularLocation>
        <location evidence="2">Cell membrane</location>
    </subcellularLocation>
</comment>
<evidence type="ECO:0000256" key="5">
    <source>
        <dbReference type="ARBA" id="ARBA00022989"/>
    </source>
</evidence>
<keyword evidence="6 10" id="KW-0472">Membrane</keyword>
<comment type="similarity">
    <text evidence="8">Belongs to the FliO/MopB family.</text>
</comment>
<keyword evidence="11" id="KW-0966">Cell projection</keyword>
<comment type="caution">
    <text evidence="11">The sequence shown here is derived from an EMBL/GenBank/DDBJ whole genome shotgun (WGS) entry which is preliminary data.</text>
</comment>
<evidence type="ECO:0000256" key="8">
    <source>
        <dbReference type="ARBA" id="ARBA00037937"/>
    </source>
</evidence>
<dbReference type="RefSeq" id="WP_156536164.1">
    <property type="nucleotide sequence ID" value="NZ_JACXXJ020000005.1"/>
</dbReference>
<evidence type="ECO:0000256" key="3">
    <source>
        <dbReference type="ARBA" id="ARBA00022475"/>
    </source>
</evidence>
<keyword evidence="7" id="KW-0975">Bacterial flagellum</keyword>
<dbReference type="Pfam" id="PF04347">
    <property type="entry name" value="FliO"/>
    <property type="match status" value="1"/>
</dbReference>
<dbReference type="EMBL" id="JACXXJ020000005">
    <property type="protein sequence ID" value="MBF2715943.1"/>
    <property type="molecule type" value="Genomic_DNA"/>
</dbReference>
<accession>A0AAE2RCJ7</accession>
<dbReference type="GO" id="GO:0009425">
    <property type="term" value="C:bacterial-type flagellum basal body"/>
    <property type="evidence" value="ECO:0007669"/>
    <property type="project" value="UniProtKB-SubCell"/>
</dbReference>
<evidence type="ECO:0000256" key="6">
    <source>
        <dbReference type="ARBA" id="ARBA00023136"/>
    </source>
</evidence>
<dbReference type="InterPro" id="IPR022781">
    <property type="entry name" value="Flagellar_biosynth_FliO"/>
</dbReference>
<feature type="compositionally biased region" description="Basic and acidic residues" evidence="9">
    <location>
        <begin position="387"/>
        <end position="402"/>
    </location>
</feature>
<evidence type="ECO:0000313" key="11">
    <source>
        <dbReference type="EMBL" id="MBF2715943.1"/>
    </source>
</evidence>
<name>A0AAE2RCJ7_AGRVI</name>
<dbReference type="GO" id="GO:0005886">
    <property type="term" value="C:plasma membrane"/>
    <property type="evidence" value="ECO:0007669"/>
    <property type="project" value="UniProtKB-SubCell"/>
</dbReference>
<evidence type="ECO:0000256" key="4">
    <source>
        <dbReference type="ARBA" id="ARBA00022692"/>
    </source>
</evidence>
<feature type="transmembrane region" description="Helical" evidence="10">
    <location>
        <begin position="20"/>
        <end position="45"/>
    </location>
</feature>
<sequence length="504" mass="53528">MTTDTRTETATMMDDILNAYGSRFLIAAGGVFLALAVLVVILWILKNRAPSPFVRGGRNRQPRLQVLDAAAVDARRRLVLIRRDNIEHLILIGGPTDIVVESGIGEPKAYLAGELAANEALARNQELLKAQELAALASRQAKQTEPATQAALQTPPSRLETQPTRQEPRPQPVSAQPQKPVARPVAAAPTQETLSTAVQAMPAPPAPQPAGQKPVQAPAALKPTPEDNIQRPQSVERPPQPAPPQITPEQAQTPQAQSTKAPVTQAAAQAENRQAAPEPVSTVAAPEIPMASNVRAEPRSTETINAEPVTGVSSPRHSAAPVISPPSSAGRNEAPADTAPDVEPPMMPSKPADVSMPVSEPRVAPATTSPQEASVLLDAARERVLKARVEPFSADRYKRPTPPDEIDLSPEPNAEKTPQEDSGPDLDTLKSEFEKILDGEILTQPAARPKPTVEPPVARAIAPLRMPPGANPQATVTSDPAPKDGNLQDEIARIFGEMGAPRKN</sequence>
<evidence type="ECO:0000313" key="12">
    <source>
        <dbReference type="Proteomes" id="UP000655037"/>
    </source>
</evidence>
<dbReference type="AlphaFoldDB" id="A0AAE2RCJ7"/>
<feature type="compositionally biased region" description="Low complexity" evidence="9">
    <location>
        <begin position="209"/>
        <end position="220"/>
    </location>
</feature>
<protein>
    <submittedName>
        <fullName evidence="11">Flagellar biosynthetic protein FliO</fullName>
    </submittedName>
</protein>
<dbReference type="GO" id="GO:0044781">
    <property type="term" value="P:bacterial-type flagellum organization"/>
    <property type="evidence" value="ECO:0007669"/>
    <property type="project" value="InterPro"/>
</dbReference>
<feature type="region of interest" description="Disordered" evidence="9">
    <location>
        <begin position="463"/>
        <end position="486"/>
    </location>
</feature>
<keyword evidence="5 10" id="KW-1133">Transmembrane helix</keyword>
<organism evidence="11 12">
    <name type="scientific">Agrobacterium vitis</name>
    <name type="common">Rhizobium vitis</name>
    <dbReference type="NCBI Taxonomy" id="373"/>
    <lineage>
        <taxon>Bacteria</taxon>
        <taxon>Pseudomonadati</taxon>
        <taxon>Pseudomonadota</taxon>
        <taxon>Alphaproteobacteria</taxon>
        <taxon>Hyphomicrobiales</taxon>
        <taxon>Rhizobiaceae</taxon>
        <taxon>Rhizobium/Agrobacterium group</taxon>
        <taxon>Agrobacterium</taxon>
    </lineage>
</organism>
<keyword evidence="11" id="KW-0282">Flagellum</keyword>
<feature type="compositionally biased region" description="Polar residues" evidence="9">
    <location>
        <begin position="140"/>
        <end position="156"/>
    </location>
</feature>
<dbReference type="PANTHER" id="PTHR38766">
    <property type="entry name" value="FLAGELLAR PROTEIN FLIO"/>
    <property type="match status" value="1"/>
</dbReference>
<keyword evidence="11" id="KW-0969">Cilium</keyword>
<dbReference type="PANTHER" id="PTHR38766:SF1">
    <property type="entry name" value="FLAGELLAR PROTEIN FLIO"/>
    <property type="match status" value="1"/>
</dbReference>
<evidence type="ECO:0000256" key="9">
    <source>
        <dbReference type="SAM" id="MobiDB-lite"/>
    </source>
</evidence>
<proteinExistence type="inferred from homology"/>
<evidence type="ECO:0000256" key="7">
    <source>
        <dbReference type="ARBA" id="ARBA00023143"/>
    </source>
</evidence>
<feature type="compositionally biased region" description="Low complexity" evidence="9">
    <location>
        <begin position="318"/>
        <end position="329"/>
    </location>
</feature>
<dbReference type="InterPro" id="IPR052205">
    <property type="entry name" value="FliO/MopB"/>
</dbReference>
<reference evidence="11" key="1">
    <citation type="submission" date="2020-11" db="EMBL/GenBank/DDBJ databases">
        <title>Agrobacterium vitis strain K377 genome.</title>
        <authorList>
            <person name="Xi H."/>
        </authorList>
    </citation>
    <scope>NUCLEOTIDE SEQUENCE</scope>
    <source>
        <strain evidence="11">K377</strain>
    </source>
</reference>
<keyword evidence="4 10" id="KW-0812">Transmembrane</keyword>
<evidence type="ECO:0000256" key="2">
    <source>
        <dbReference type="ARBA" id="ARBA00004236"/>
    </source>
</evidence>
<feature type="compositionally biased region" description="Low complexity" evidence="9">
    <location>
        <begin position="247"/>
        <end position="276"/>
    </location>
</feature>